<dbReference type="Proteomes" id="UP000314982">
    <property type="component" value="Unassembled WGS sequence"/>
</dbReference>
<dbReference type="GO" id="GO:0051015">
    <property type="term" value="F:actin filament binding"/>
    <property type="evidence" value="ECO:0007669"/>
    <property type="project" value="TreeGrafter"/>
</dbReference>
<dbReference type="GO" id="GO:0034314">
    <property type="term" value="P:Arp2/3 complex-mediated actin nucleation"/>
    <property type="evidence" value="ECO:0007669"/>
    <property type="project" value="InterPro"/>
</dbReference>
<dbReference type="PANTHER" id="PTHR12058">
    <property type="entry name" value="ARP2/3 COMPLEX 34 KDA SUBUNIT"/>
    <property type="match status" value="1"/>
</dbReference>
<dbReference type="Pfam" id="PF04045">
    <property type="entry name" value="P34-Arc"/>
    <property type="match status" value="1"/>
</dbReference>
<dbReference type="GeneTree" id="ENSGT00390000016794"/>
<evidence type="ECO:0000256" key="1">
    <source>
        <dbReference type="ARBA" id="ARBA00004245"/>
    </source>
</evidence>
<dbReference type="PANTHER" id="PTHR12058:SF0">
    <property type="entry name" value="ACTIN-RELATED PROTEIN 2_3 COMPLEX SUBUNIT 2"/>
    <property type="match status" value="1"/>
</dbReference>
<evidence type="ECO:0000256" key="2">
    <source>
        <dbReference type="ARBA" id="ARBA00007192"/>
    </source>
</evidence>
<dbReference type="Gene3D" id="3.30.1460.20">
    <property type="match status" value="1"/>
</dbReference>
<evidence type="ECO:0000256" key="6">
    <source>
        <dbReference type="RuleBase" id="RU364015"/>
    </source>
</evidence>
<comment type="function">
    <text evidence="6">Functions as actin-binding component of the Arp2/3 complex which is involved in regulation of actin polymerization and together with an activating nucleation-promoting factor (NPF) mediates the formation of branched actin networks.</text>
</comment>
<organism evidence="7 8">
    <name type="scientific">Hucho hucho</name>
    <name type="common">huchen</name>
    <dbReference type="NCBI Taxonomy" id="62062"/>
    <lineage>
        <taxon>Eukaryota</taxon>
        <taxon>Metazoa</taxon>
        <taxon>Chordata</taxon>
        <taxon>Craniata</taxon>
        <taxon>Vertebrata</taxon>
        <taxon>Euteleostomi</taxon>
        <taxon>Actinopterygii</taxon>
        <taxon>Neopterygii</taxon>
        <taxon>Teleostei</taxon>
        <taxon>Protacanthopterygii</taxon>
        <taxon>Salmoniformes</taxon>
        <taxon>Salmonidae</taxon>
        <taxon>Salmoninae</taxon>
        <taxon>Hucho</taxon>
    </lineage>
</organism>
<comment type="similarity">
    <text evidence="2 6">Belongs to the ARPC2 family.</text>
</comment>
<reference evidence="8" key="1">
    <citation type="submission" date="2018-06" db="EMBL/GenBank/DDBJ databases">
        <title>Genome assembly of Danube salmon.</title>
        <authorList>
            <person name="Macqueen D.J."/>
            <person name="Gundappa M.K."/>
        </authorList>
    </citation>
    <scope>NUCLEOTIDE SEQUENCE [LARGE SCALE GENOMIC DNA]</scope>
</reference>
<dbReference type="GO" id="GO:0005885">
    <property type="term" value="C:Arp2/3 protein complex"/>
    <property type="evidence" value="ECO:0007669"/>
    <property type="project" value="InterPro"/>
</dbReference>
<dbReference type="InterPro" id="IPR007188">
    <property type="entry name" value="ARPC2"/>
</dbReference>
<name>A0A4W5LFJ4_9TELE</name>
<protein>
    <recommendedName>
        <fullName evidence="6">Arp2/3 complex 34 kDa subunit</fullName>
    </recommendedName>
</protein>
<dbReference type="GO" id="GO:0030041">
    <property type="term" value="P:actin filament polymerization"/>
    <property type="evidence" value="ECO:0007669"/>
    <property type="project" value="InterPro"/>
</dbReference>
<dbReference type="AlphaFoldDB" id="A0A4W5LFJ4"/>
<proteinExistence type="inferred from homology"/>
<accession>A0A4W5LFJ4</accession>
<reference evidence="7" key="2">
    <citation type="submission" date="2025-08" db="UniProtKB">
        <authorList>
            <consortium name="Ensembl"/>
        </authorList>
    </citation>
    <scope>IDENTIFICATION</scope>
</reference>
<dbReference type="Ensembl" id="ENSHHUT00000025560.1">
    <property type="protein sequence ID" value="ENSHHUP00000024626.1"/>
    <property type="gene ID" value="ENSHHUG00000015472.1"/>
</dbReference>
<evidence type="ECO:0000313" key="7">
    <source>
        <dbReference type="Ensembl" id="ENSHHUP00000024626.1"/>
    </source>
</evidence>
<evidence type="ECO:0000256" key="3">
    <source>
        <dbReference type="ARBA" id="ARBA00022490"/>
    </source>
</evidence>
<keyword evidence="5 6" id="KW-0206">Cytoskeleton</keyword>
<keyword evidence="4 6" id="KW-0009">Actin-binding</keyword>
<reference evidence="7" key="3">
    <citation type="submission" date="2025-09" db="UniProtKB">
        <authorList>
            <consortium name="Ensembl"/>
        </authorList>
    </citation>
    <scope>IDENTIFICATION</scope>
</reference>
<dbReference type="GO" id="GO:0005200">
    <property type="term" value="F:structural constituent of cytoskeleton"/>
    <property type="evidence" value="ECO:0007669"/>
    <property type="project" value="TreeGrafter"/>
</dbReference>
<comment type="subunit">
    <text evidence="6">Component of the Arp2/3 complex.</text>
</comment>
<keyword evidence="8" id="KW-1185">Reference proteome</keyword>
<evidence type="ECO:0000256" key="4">
    <source>
        <dbReference type="ARBA" id="ARBA00023203"/>
    </source>
</evidence>
<dbReference type="InterPro" id="IPR034666">
    <property type="entry name" value="ARPC2/4"/>
</dbReference>
<comment type="subcellular location">
    <subcellularLocation>
        <location evidence="1 6">Cytoplasm</location>
        <location evidence="1 6">Cytoskeleton</location>
    </subcellularLocation>
</comment>
<sequence>ERRTYCSMRSISSSKAHALASMRRSERRFGAANMLANVYPEFTLTAPKPANVIDRIAPIQIPFRRQETIYVLPQADRIVIVFSVAFQDKTDQAIARIFLQEFAEARRHVNNAPPVSFGKDPPLELRGVPNLRQSTDHVGYLSFGTASL</sequence>
<evidence type="ECO:0000256" key="5">
    <source>
        <dbReference type="ARBA" id="ARBA00023212"/>
    </source>
</evidence>
<evidence type="ECO:0000313" key="8">
    <source>
        <dbReference type="Proteomes" id="UP000314982"/>
    </source>
</evidence>
<keyword evidence="3 6" id="KW-0963">Cytoplasm</keyword>
<dbReference type="SUPFAM" id="SSF69645">
    <property type="entry name" value="Arp2/3 complex subunits"/>
    <property type="match status" value="1"/>
</dbReference>
<dbReference type="STRING" id="62062.ENSHHUP00000024626"/>